<dbReference type="InterPro" id="IPR001810">
    <property type="entry name" value="F-box_dom"/>
</dbReference>
<dbReference type="PANTHER" id="PTHR33110">
    <property type="entry name" value="F-BOX/KELCH-REPEAT PROTEIN-RELATED"/>
    <property type="match status" value="1"/>
</dbReference>
<organism evidence="4">
    <name type="scientific">Arundo donax</name>
    <name type="common">Giant reed</name>
    <name type="synonym">Donax arundinaceus</name>
    <dbReference type="NCBI Taxonomy" id="35708"/>
    <lineage>
        <taxon>Eukaryota</taxon>
        <taxon>Viridiplantae</taxon>
        <taxon>Streptophyta</taxon>
        <taxon>Embryophyta</taxon>
        <taxon>Tracheophyta</taxon>
        <taxon>Spermatophyta</taxon>
        <taxon>Magnoliopsida</taxon>
        <taxon>Liliopsida</taxon>
        <taxon>Poales</taxon>
        <taxon>Poaceae</taxon>
        <taxon>PACMAD clade</taxon>
        <taxon>Arundinoideae</taxon>
        <taxon>Arundineae</taxon>
        <taxon>Arundo</taxon>
    </lineage>
</organism>
<feature type="domain" description="F-box" evidence="2">
    <location>
        <begin position="28"/>
        <end position="65"/>
    </location>
</feature>
<feature type="domain" description="KIB1-4 beta-propeller" evidence="3">
    <location>
        <begin position="96"/>
        <end position="354"/>
    </location>
</feature>
<dbReference type="Pfam" id="PF00646">
    <property type="entry name" value="F-box"/>
    <property type="match status" value="1"/>
</dbReference>
<protein>
    <recommendedName>
        <fullName evidence="5">DUF295 domain-containing protein</fullName>
    </recommendedName>
</protein>
<accession>A0A0A9E1R3</accession>
<feature type="region of interest" description="Disordered" evidence="1">
    <location>
        <begin position="1"/>
        <end position="26"/>
    </location>
</feature>
<reference evidence="4" key="1">
    <citation type="submission" date="2014-09" db="EMBL/GenBank/DDBJ databases">
        <authorList>
            <person name="Magalhaes I.L.F."/>
            <person name="Oliveira U."/>
            <person name="Santos F.R."/>
            <person name="Vidigal T.H.D.A."/>
            <person name="Brescovit A.D."/>
            <person name="Santos A.J."/>
        </authorList>
    </citation>
    <scope>NUCLEOTIDE SEQUENCE</scope>
    <source>
        <tissue evidence="4">Shoot tissue taken approximately 20 cm above the soil surface</tissue>
    </source>
</reference>
<dbReference type="InterPro" id="IPR036047">
    <property type="entry name" value="F-box-like_dom_sf"/>
</dbReference>
<evidence type="ECO:0000256" key="1">
    <source>
        <dbReference type="SAM" id="MobiDB-lite"/>
    </source>
</evidence>
<reference evidence="4" key="2">
    <citation type="journal article" date="2015" name="Data Brief">
        <title>Shoot transcriptome of the giant reed, Arundo donax.</title>
        <authorList>
            <person name="Barrero R.A."/>
            <person name="Guerrero F.D."/>
            <person name="Moolhuijzen P."/>
            <person name="Goolsby J.A."/>
            <person name="Tidwell J."/>
            <person name="Bellgard S.E."/>
            <person name="Bellgard M.I."/>
        </authorList>
    </citation>
    <scope>NUCLEOTIDE SEQUENCE</scope>
    <source>
        <tissue evidence="4">Shoot tissue taken approximately 20 cm above the soil surface</tissue>
    </source>
</reference>
<dbReference type="EMBL" id="GBRH01203924">
    <property type="protein sequence ID" value="JAD93971.1"/>
    <property type="molecule type" value="Transcribed_RNA"/>
</dbReference>
<proteinExistence type="predicted"/>
<dbReference type="Gene3D" id="1.20.1280.50">
    <property type="match status" value="1"/>
</dbReference>
<sequence length="390" mass="43055">MDSGADTAGEVFDGRPQKKGPRFDASPWARLQPDALGVVLRFLPCLADRARLRSVCRHWRAAARGHGVPPPLPLLVLPKFRISSLSPRGALTAARRAWMPQEVAADHACCVGSSEEWLAGMTGPNDECFLVNAFSHEVIHLPSLSASDYSCSFYSLRQVALSAPPESGSRCIVAAFAFRGSKPELALWRPGMKSWHVCRDALIAGHIDTAFYEGKLYMLWRFTPGLFAFELGEDGHGVSVSRVEDCLIERLLPNPLENNDALSCNIVVWRGKLLLIIRYYRGYQARHNVKVEVFALDFSTKPYGLTAIHGFGGDCIFVGSSGCKSFPAGLHNGIEGDFIYFVPDHYKPQDAFVYCMRHGRVRPFAIESSPGNIGAPEQNLGFPVWLFPSE</sequence>
<evidence type="ECO:0008006" key="5">
    <source>
        <dbReference type="Google" id="ProtNLM"/>
    </source>
</evidence>
<evidence type="ECO:0000259" key="3">
    <source>
        <dbReference type="Pfam" id="PF03478"/>
    </source>
</evidence>
<dbReference type="AlphaFoldDB" id="A0A0A9E1R3"/>
<evidence type="ECO:0000313" key="4">
    <source>
        <dbReference type="EMBL" id="JAD93971.1"/>
    </source>
</evidence>
<dbReference type="Pfam" id="PF03478">
    <property type="entry name" value="Beta-prop_KIB1-4"/>
    <property type="match status" value="1"/>
</dbReference>
<dbReference type="InterPro" id="IPR005174">
    <property type="entry name" value="KIB1-4_b-propeller"/>
</dbReference>
<evidence type="ECO:0000259" key="2">
    <source>
        <dbReference type="Pfam" id="PF00646"/>
    </source>
</evidence>
<name>A0A0A9E1R3_ARUDO</name>
<dbReference type="PANTHER" id="PTHR33110:SF123">
    <property type="entry name" value="DUF295 DOMAIN-CONTAINING PROTEIN"/>
    <property type="match status" value="1"/>
</dbReference>
<dbReference type="SUPFAM" id="SSF81383">
    <property type="entry name" value="F-box domain"/>
    <property type="match status" value="1"/>
</dbReference>